<protein>
    <submittedName>
        <fullName evidence="1">Uncharacterized protein</fullName>
    </submittedName>
</protein>
<dbReference type="EMBL" id="CAXIPU020000435">
    <property type="protein sequence ID" value="CAL1671981.1"/>
    <property type="molecule type" value="Genomic_DNA"/>
</dbReference>
<organism evidence="1 2">
    <name type="scientific">Lasius platythorax</name>
    <dbReference type="NCBI Taxonomy" id="488582"/>
    <lineage>
        <taxon>Eukaryota</taxon>
        <taxon>Metazoa</taxon>
        <taxon>Ecdysozoa</taxon>
        <taxon>Arthropoda</taxon>
        <taxon>Hexapoda</taxon>
        <taxon>Insecta</taxon>
        <taxon>Pterygota</taxon>
        <taxon>Neoptera</taxon>
        <taxon>Endopterygota</taxon>
        <taxon>Hymenoptera</taxon>
        <taxon>Apocrita</taxon>
        <taxon>Aculeata</taxon>
        <taxon>Formicoidea</taxon>
        <taxon>Formicidae</taxon>
        <taxon>Formicinae</taxon>
        <taxon>Lasius</taxon>
        <taxon>Lasius</taxon>
    </lineage>
</organism>
<dbReference type="AlphaFoldDB" id="A0AAV2MYI7"/>
<evidence type="ECO:0000313" key="1">
    <source>
        <dbReference type="EMBL" id="CAL1671981.1"/>
    </source>
</evidence>
<gene>
    <name evidence="1" type="ORF">LPLAT_LOCUS5393</name>
</gene>
<accession>A0AAV2MYI7</accession>
<sequence length="93" mass="10616">MKIFTNFDHFARSFRDELAPPAILRDREEFGVPDLVVVCPPFDPTLARSRGILRAMREIVSVREPGRGFGEVVAEFEAFLRELGRGRGRGQRQ</sequence>
<comment type="caution">
    <text evidence="1">The sequence shown here is derived from an EMBL/GenBank/DDBJ whole genome shotgun (WGS) entry which is preliminary data.</text>
</comment>
<reference evidence="1" key="1">
    <citation type="submission" date="2024-04" db="EMBL/GenBank/DDBJ databases">
        <authorList>
            <consortium name="Molecular Ecology Group"/>
        </authorList>
    </citation>
    <scope>NUCLEOTIDE SEQUENCE</scope>
</reference>
<evidence type="ECO:0000313" key="2">
    <source>
        <dbReference type="Proteomes" id="UP001497644"/>
    </source>
</evidence>
<proteinExistence type="predicted"/>
<dbReference type="Proteomes" id="UP001497644">
    <property type="component" value="Unassembled WGS sequence"/>
</dbReference>
<name>A0AAV2MYI7_9HYME</name>
<keyword evidence="2" id="KW-1185">Reference proteome</keyword>